<dbReference type="Proteomes" id="UP000627369">
    <property type="component" value="Unassembled WGS sequence"/>
</dbReference>
<comment type="subcellular location">
    <subcellularLocation>
        <location evidence="1">Cell membrane</location>
        <topology evidence="1">Multi-pass membrane protein</topology>
    </subcellularLocation>
</comment>
<keyword evidence="10" id="KW-1185">Reference proteome</keyword>
<sequence>MLSSEESRPDEDATSRVGVLPDGDPAQLAAAVSPAYATWGHRVVAAIFDNAILAGTAWLALGAGFTPPTLTPVFGAYGAGLPRDPLVLVPIGAATILLVLQAMTGWTPGKLVVGIRVVRERSSGPAGLWTTLVRWVIHLLDAILLIGYLRPLWHARRQTFADGIAHTVVVQELPDLPRGPRIAVYFAAMAACVLGLGYGCVPANGSSSVPVVGTGSCALDGEGAALITGDITLGGSVSVEQDRRMWTVRKTRIAHPGATISWASRPSARDVDYQVELDARPRSENGASVVSRSWDIGKGGADDWSEVGNFTHTRTISPDGDVHVAQVELTDSDGATGDLGTDVWIDVRLIADGEVVARCGGSVTYDETDHHSN</sequence>
<dbReference type="EMBL" id="BNAS01000006">
    <property type="protein sequence ID" value="GHH77331.1"/>
    <property type="molecule type" value="Genomic_DNA"/>
</dbReference>
<dbReference type="InterPro" id="IPR051791">
    <property type="entry name" value="Pra-immunoreactive"/>
</dbReference>
<keyword evidence="5 7" id="KW-0472">Membrane</keyword>
<feature type="transmembrane region" description="Helical" evidence="7">
    <location>
        <begin position="126"/>
        <end position="149"/>
    </location>
</feature>
<feature type="transmembrane region" description="Helical" evidence="7">
    <location>
        <begin position="86"/>
        <end position="106"/>
    </location>
</feature>
<proteinExistence type="predicted"/>
<feature type="domain" description="RDD" evidence="8">
    <location>
        <begin position="36"/>
        <end position="165"/>
    </location>
</feature>
<evidence type="ECO:0000256" key="7">
    <source>
        <dbReference type="SAM" id="Phobius"/>
    </source>
</evidence>
<evidence type="ECO:0000259" key="8">
    <source>
        <dbReference type="Pfam" id="PF06271"/>
    </source>
</evidence>
<evidence type="ECO:0000256" key="6">
    <source>
        <dbReference type="SAM" id="MobiDB-lite"/>
    </source>
</evidence>
<protein>
    <recommendedName>
        <fullName evidence="8">RDD domain-containing protein</fullName>
    </recommendedName>
</protein>
<evidence type="ECO:0000313" key="10">
    <source>
        <dbReference type="Proteomes" id="UP000627369"/>
    </source>
</evidence>
<comment type="caution">
    <text evidence="9">The sequence shown here is derived from an EMBL/GenBank/DDBJ whole genome shotgun (WGS) entry which is preliminary data.</text>
</comment>
<feature type="compositionally biased region" description="Basic and acidic residues" evidence="6">
    <location>
        <begin position="1"/>
        <end position="14"/>
    </location>
</feature>
<evidence type="ECO:0000313" key="9">
    <source>
        <dbReference type="EMBL" id="GHH77331.1"/>
    </source>
</evidence>
<keyword evidence="4 7" id="KW-1133">Transmembrane helix</keyword>
<feature type="region of interest" description="Disordered" evidence="6">
    <location>
        <begin position="1"/>
        <end position="21"/>
    </location>
</feature>
<evidence type="ECO:0000256" key="5">
    <source>
        <dbReference type="ARBA" id="ARBA00023136"/>
    </source>
</evidence>
<reference evidence="9" key="2">
    <citation type="submission" date="2020-09" db="EMBL/GenBank/DDBJ databases">
        <authorList>
            <person name="Sun Q."/>
            <person name="Zhou Y."/>
        </authorList>
    </citation>
    <scope>NUCLEOTIDE SEQUENCE</scope>
    <source>
        <strain evidence="9">CGMCC 4.7398</strain>
    </source>
</reference>
<dbReference type="AlphaFoldDB" id="A0A919G3P5"/>
<keyword evidence="3 7" id="KW-0812">Transmembrane</keyword>
<reference evidence="9" key="1">
    <citation type="journal article" date="2014" name="Int. J. Syst. Evol. Microbiol.">
        <title>Complete genome sequence of Corynebacterium casei LMG S-19264T (=DSM 44701T), isolated from a smear-ripened cheese.</title>
        <authorList>
            <consortium name="US DOE Joint Genome Institute (JGI-PGF)"/>
            <person name="Walter F."/>
            <person name="Albersmeier A."/>
            <person name="Kalinowski J."/>
            <person name="Ruckert C."/>
        </authorList>
    </citation>
    <scope>NUCLEOTIDE SEQUENCE</scope>
    <source>
        <strain evidence="9">CGMCC 4.7398</strain>
    </source>
</reference>
<dbReference type="RefSeq" id="WP_189670867.1">
    <property type="nucleotide sequence ID" value="NZ_BNAS01000006.1"/>
</dbReference>
<name>A0A919G3P5_9MICO</name>
<dbReference type="InterPro" id="IPR010432">
    <property type="entry name" value="RDD"/>
</dbReference>
<accession>A0A919G3P5</accession>
<dbReference type="PANTHER" id="PTHR36115:SF6">
    <property type="entry name" value="PROLINE-RICH ANTIGEN HOMOLOG"/>
    <property type="match status" value="1"/>
</dbReference>
<evidence type="ECO:0000256" key="4">
    <source>
        <dbReference type="ARBA" id="ARBA00022989"/>
    </source>
</evidence>
<evidence type="ECO:0000256" key="2">
    <source>
        <dbReference type="ARBA" id="ARBA00022475"/>
    </source>
</evidence>
<organism evidence="9 10">
    <name type="scientific">Promicromonospora soli</name>
    <dbReference type="NCBI Taxonomy" id="2035533"/>
    <lineage>
        <taxon>Bacteria</taxon>
        <taxon>Bacillati</taxon>
        <taxon>Actinomycetota</taxon>
        <taxon>Actinomycetes</taxon>
        <taxon>Micrococcales</taxon>
        <taxon>Promicromonosporaceae</taxon>
        <taxon>Promicromonospora</taxon>
    </lineage>
</organism>
<dbReference type="GO" id="GO:0005886">
    <property type="term" value="C:plasma membrane"/>
    <property type="evidence" value="ECO:0007669"/>
    <property type="project" value="UniProtKB-SubCell"/>
</dbReference>
<dbReference type="PANTHER" id="PTHR36115">
    <property type="entry name" value="PROLINE-RICH ANTIGEN HOMOLOG-RELATED"/>
    <property type="match status" value="1"/>
</dbReference>
<evidence type="ECO:0000256" key="1">
    <source>
        <dbReference type="ARBA" id="ARBA00004651"/>
    </source>
</evidence>
<dbReference type="Pfam" id="PF06271">
    <property type="entry name" value="RDD"/>
    <property type="match status" value="1"/>
</dbReference>
<keyword evidence="2" id="KW-1003">Cell membrane</keyword>
<evidence type="ECO:0000256" key="3">
    <source>
        <dbReference type="ARBA" id="ARBA00022692"/>
    </source>
</evidence>
<gene>
    <name evidence="9" type="ORF">GCM10017772_38050</name>
</gene>